<organism evidence="2">
    <name type="scientific">marine metagenome</name>
    <dbReference type="NCBI Taxonomy" id="408172"/>
    <lineage>
        <taxon>unclassified sequences</taxon>
        <taxon>metagenomes</taxon>
        <taxon>ecological metagenomes</taxon>
    </lineage>
</organism>
<feature type="non-terminal residue" evidence="2">
    <location>
        <position position="247"/>
    </location>
</feature>
<dbReference type="Gene3D" id="1.20.1330.10">
    <property type="entry name" value="f41 fragment of flagellin, N-terminal domain"/>
    <property type="match status" value="1"/>
</dbReference>
<proteinExistence type="predicted"/>
<dbReference type="InterPro" id="IPR001029">
    <property type="entry name" value="Flagellin_N"/>
</dbReference>
<evidence type="ECO:0000313" key="2">
    <source>
        <dbReference type="EMBL" id="SVE15194.1"/>
    </source>
</evidence>
<evidence type="ECO:0000259" key="1">
    <source>
        <dbReference type="Pfam" id="PF00669"/>
    </source>
</evidence>
<name>A0A383B5L5_9ZZZZ</name>
<reference evidence="2" key="1">
    <citation type="submission" date="2018-05" db="EMBL/GenBank/DDBJ databases">
        <authorList>
            <person name="Lanie J.A."/>
            <person name="Ng W.-L."/>
            <person name="Kazmierczak K.M."/>
            <person name="Andrzejewski T.M."/>
            <person name="Davidsen T.M."/>
            <person name="Wayne K.J."/>
            <person name="Tettelin H."/>
            <person name="Glass J.I."/>
            <person name="Rusch D."/>
            <person name="Podicherti R."/>
            <person name="Tsui H.-C.T."/>
            <person name="Winkler M.E."/>
        </authorList>
    </citation>
    <scope>NUCLEOTIDE SEQUENCE</scope>
</reference>
<dbReference type="Pfam" id="PF00669">
    <property type="entry name" value="Flagellin_N"/>
    <property type="match status" value="1"/>
</dbReference>
<gene>
    <name evidence="2" type="ORF">METZ01_LOCUS468048</name>
</gene>
<dbReference type="SUPFAM" id="SSF64518">
    <property type="entry name" value="Phase 1 flagellin"/>
    <property type="match status" value="1"/>
</dbReference>
<accession>A0A383B5L5</accession>
<protein>
    <recommendedName>
        <fullName evidence="1">Flagellin N-terminal domain-containing protein</fullName>
    </recommendedName>
</protein>
<feature type="domain" description="Flagellin N-terminal" evidence="1">
    <location>
        <begin position="2"/>
        <end position="92"/>
    </location>
</feature>
<dbReference type="AlphaFoldDB" id="A0A383B5L5"/>
<dbReference type="EMBL" id="UINC01197616">
    <property type="protein sequence ID" value="SVE15194.1"/>
    <property type="molecule type" value="Genomic_DNA"/>
</dbReference>
<dbReference type="GO" id="GO:0005198">
    <property type="term" value="F:structural molecule activity"/>
    <property type="evidence" value="ECO:0007669"/>
    <property type="project" value="InterPro"/>
</dbReference>
<feature type="non-terminal residue" evidence="2">
    <location>
        <position position="1"/>
    </location>
</feature>
<sequence length="247" mass="26003">VSMKLNASINRMKGVNNNIQNAVSFLEVQDGVLEGSASILARMGELKALSQDVLKNASDIANYNSEFKNLQVQLYQMSQETFNGVSLFATTTTATGATSTVFGGTNATAADQLDNTVDIYTTERGTGGSKVSINKTSMLSSVTFDADLQDAGAVRGGEMDSVAWSSTATDLNGTLQANGTYDDAFSFASITSADAKNLADIGTSFFTKALENIATLRAENGGSASRLNFSLQHANRTQTNLEAANGR</sequence>